<dbReference type="EC" id="2.4.1.227" evidence="10"/>
<dbReference type="Gene3D" id="3.40.50.2000">
    <property type="entry name" value="Glycogen Phosphorylase B"/>
    <property type="match status" value="2"/>
</dbReference>
<dbReference type="Proteomes" id="UP000298745">
    <property type="component" value="Chromosome"/>
</dbReference>
<evidence type="ECO:0000259" key="11">
    <source>
        <dbReference type="Pfam" id="PF03033"/>
    </source>
</evidence>
<dbReference type="CDD" id="cd03785">
    <property type="entry name" value="GT28_MurG"/>
    <property type="match status" value="1"/>
</dbReference>
<comment type="pathway">
    <text evidence="10">Cell wall biogenesis; peptidoglycan biosynthesis.</text>
</comment>
<feature type="domain" description="Glycosyl transferase family 28 C-terminal" evidence="12">
    <location>
        <begin position="183"/>
        <end position="341"/>
    </location>
</feature>
<dbReference type="GO" id="GO:0009252">
    <property type="term" value="P:peptidoglycan biosynthetic process"/>
    <property type="evidence" value="ECO:0007669"/>
    <property type="project" value="UniProtKB-UniRule"/>
</dbReference>
<keyword evidence="9 10" id="KW-0961">Cell wall biogenesis/degradation</keyword>
<feature type="binding site" evidence="10">
    <location>
        <position position="242"/>
    </location>
    <ligand>
        <name>UDP-N-acetyl-alpha-D-glucosamine</name>
        <dbReference type="ChEBI" id="CHEBI:57705"/>
    </ligand>
</feature>
<reference evidence="13 14" key="2">
    <citation type="submission" date="2019-05" db="EMBL/GenBank/DDBJ databases">
        <title>Genome evolution of the obligate endosymbiont Buchnera aphidicola.</title>
        <authorList>
            <person name="Moran N.A."/>
        </authorList>
    </citation>
    <scope>NUCLEOTIDE SEQUENCE [LARGE SCALE GENOMIC DNA]</scope>
    <source>
        <strain evidence="13 14">Msa</strain>
    </source>
</reference>
<dbReference type="RefSeq" id="WP_158362463.1">
    <property type="nucleotide sequence ID" value="NZ_CP034864.1"/>
</dbReference>
<evidence type="ECO:0000256" key="4">
    <source>
        <dbReference type="ARBA" id="ARBA00022679"/>
    </source>
</evidence>
<gene>
    <name evidence="10 13" type="primary">murG</name>
    <name evidence="13" type="ORF">D9V74_01005</name>
</gene>
<keyword evidence="7 10" id="KW-0472">Membrane</keyword>
<feature type="binding site" evidence="10">
    <location>
        <position position="125"/>
    </location>
    <ligand>
        <name>UDP-N-acetyl-alpha-D-glucosamine</name>
        <dbReference type="ChEBI" id="CHEBI:57705"/>
    </ligand>
</feature>
<dbReference type="InterPro" id="IPR006009">
    <property type="entry name" value="GlcNAc_MurG"/>
</dbReference>
<dbReference type="AlphaFoldDB" id="A0A4D6YHE5"/>
<dbReference type="GO" id="GO:0005886">
    <property type="term" value="C:plasma membrane"/>
    <property type="evidence" value="ECO:0007669"/>
    <property type="project" value="UniProtKB-SubCell"/>
</dbReference>
<dbReference type="EMBL" id="CP034864">
    <property type="protein sequence ID" value="QCI23765.1"/>
    <property type="molecule type" value="Genomic_DNA"/>
</dbReference>
<keyword evidence="5 10" id="KW-0133">Cell shape</keyword>
<protein>
    <recommendedName>
        <fullName evidence="10">UDP-N-acetylglucosamine--N-acetylmuramyl-(pentapeptide) pyrophosphoryl-undecaprenol N-acetylglucosamine transferase</fullName>
        <ecNumber evidence="10">2.4.1.227</ecNumber>
    </recommendedName>
    <alternativeName>
        <fullName evidence="10">Undecaprenyl-PP-MurNAc-pentapeptide-UDPGlcNAc GlcNAc transferase</fullName>
    </alternativeName>
</protein>
<evidence type="ECO:0000256" key="7">
    <source>
        <dbReference type="ARBA" id="ARBA00023136"/>
    </source>
</evidence>
<dbReference type="GO" id="GO:0071555">
    <property type="term" value="P:cell wall organization"/>
    <property type="evidence" value="ECO:0007669"/>
    <property type="project" value="UniProtKB-KW"/>
</dbReference>
<dbReference type="InterPro" id="IPR007235">
    <property type="entry name" value="Glyco_trans_28_C"/>
</dbReference>
<comment type="function">
    <text evidence="10">Cell wall formation. Catalyzes the transfer of a GlcNAc subunit on undecaprenyl-pyrophosphoryl-MurNAc-pentapeptide (lipid intermediate I) to form undecaprenyl-pyrophosphoryl-MurNAc-(pentapeptide)GlcNAc (lipid intermediate II).</text>
</comment>
<keyword evidence="3 10" id="KW-0328">Glycosyltransferase</keyword>
<evidence type="ECO:0000256" key="5">
    <source>
        <dbReference type="ARBA" id="ARBA00022960"/>
    </source>
</evidence>
<keyword evidence="1 10" id="KW-1003">Cell membrane</keyword>
<comment type="subcellular location">
    <subcellularLocation>
        <location evidence="10">Cell membrane</location>
        <topology evidence="10">Peripheral membrane protein</topology>
        <orientation evidence="10">Cytoplasmic side</orientation>
    </subcellularLocation>
</comment>
<evidence type="ECO:0000256" key="2">
    <source>
        <dbReference type="ARBA" id="ARBA00022618"/>
    </source>
</evidence>
<evidence type="ECO:0000313" key="14">
    <source>
        <dbReference type="Proteomes" id="UP000298745"/>
    </source>
</evidence>
<dbReference type="UniPathway" id="UPA00219"/>
<dbReference type="PANTHER" id="PTHR21015:SF22">
    <property type="entry name" value="GLYCOSYLTRANSFERASE"/>
    <property type="match status" value="1"/>
</dbReference>
<comment type="caution">
    <text evidence="10">Lacks conserved residue(s) required for the propagation of feature annotation.</text>
</comment>
<evidence type="ECO:0000256" key="6">
    <source>
        <dbReference type="ARBA" id="ARBA00022984"/>
    </source>
</evidence>
<dbReference type="Pfam" id="PF04101">
    <property type="entry name" value="Glyco_tran_28_C"/>
    <property type="match status" value="1"/>
</dbReference>
<dbReference type="GO" id="GO:0050511">
    <property type="term" value="F:undecaprenyldiphospho-muramoylpentapeptide beta-N-acetylglucosaminyltransferase activity"/>
    <property type="evidence" value="ECO:0007669"/>
    <property type="project" value="UniProtKB-UniRule"/>
</dbReference>
<evidence type="ECO:0000259" key="12">
    <source>
        <dbReference type="Pfam" id="PF04101"/>
    </source>
</evidence>
<keyword evidence="4 10" id="KW-0808">Transferase</keyword>
<name>A0A4D6YHE5_9GAMM</name>
<dbReference type="HAMAP" id="MF_00033">
    <property type="entry name" value="MurG"/>
    <property type="match status" value="1"/>
</dbReference>
<dbReference type="GO" id="GO:0008360">
    <property type="term" value="P:regulation of cell shape"/>
    <property type="evidence" value="ECO:0007669"/>
    <property type="project" value="UniProtKB-KW"/>
</dbReference>
<dbReference type="InterPro" id="IPR004276">
    <property type="entry name" value="GlycoTrans_28_N"/>
</dbReference>
<evidence type="ECO:0000256" key="9">
    <source>
        <dbReference type="ARBA" id="ARBA00023316"/>
    </source>
</evidence>
<comment type="similarity">
    <text evidence="10">Belongs to the glycosyltransferase 28 family. MurG subfamily.</text>
</comment>
<evidence type="ECO:0000256" key="1">
    <source>
        <dbReference type="ARBA" id="ARBA00022475"/>
    </source>
</evidence>
<organism evidence="13 14">
    <name type="scientific">Buchnera aphidicola</name>
    <name type="common">Macrosiphoniella sanborni</name>
    <dbReference type="NCBI Taxonomy" id="1241865"/>
    <lineage>
        <taxon>Bacteria</taxon>
        <taxon>Pseudomonadati</taxon>
        <taxon>Pseudomonadota</taxon>
        <taxon>Gammaproteobacteria</taxon>
        <taxon>Enterobacterales</taxon>
        <taxon>Erwiniaceae</taxon>
        <taxon>Buchnera</taxon>
    </lineage>
</organism>
<keyword evidence="2 10" id="KW-0132">Cell division</keyword>
<dbReference type="PANTHER" id="PTHR21015">
    <property type="entry name" value="UDP-N-ACETYLGLUCOSAMINE--N-ACETYLMURAMYL-(PENTAPEPTIDE) PYROPHOSPHORYL-UNDECAPRENOL N-ACETYLGLUCOSAMINE TRANSFERASE 1"/>
    <property type="match status" value="1"/>
</dbReference>
<evidence type="ECO:0000256" key="3">
    <source>
        <dbReference type="ARBA" id="ARBA00022676"/>
    </source>
</evidence>
<evidence type="ECO:0000256" key="10">
    <source>
        <dbReference type="HAMAP-Rule" id="MF_00033"/>
    </source>
</evidence>
<feature type="binding site" evidence="10">
    <location>
        <begin position="261"/>
        <end position="266"/>
    </location>
    <ligand>
        <name>UDP-N-acetyl-alpha-D-glucosamine</name>
        <dbReference type="ChEBI" id="CHEBI:57705"/>
    </ligand>
</feature>
<dbReference type="NCBIfam" id="TIGR01133">
    <property type="entry name" value="murG"/>
    <property type="match status" value="1"/>
</dbReference>
<evidence type="ECO:0000256" key="8">
    <source>
        <dbReference type="ARBA" id="ARBA00023306"/>
    </source>
</evidence>
<dbReference type="Pfam" id="PF03033">
    <property type="entry name" value="Glyco_transf_28"/>
    <property type="match status" value="1"/>
</dbReference>
<proteinExistence type="inferred from homology"/>
<accession>A0A4D6YHE5</accession>
<feature type="binding site" evidence="10">
    <location>
        <position position="286"/>
    </location>
    <ligand>
        <name>UDP-N-acetyl-alpha-D-glucosamine</name>
        <dbReference type="ChEBI" id="CHEBI:57705"/>
    </ligand>
</feature>
<feature type="binding site" evidence="10">
    <location>
        <position position="189"/>
    </location>
    <ligand>
        <name>UDP-N-acetyl-alpha-D-glucosamine</name>
        <dbReference type="ChEBI" id="CHEBI:57705"/>
    </ligand>
</feature>
<evidence type="ECO:0000313" key="13">
    <source>
        <dbReference type="EMBL" id="QCI23765.1"/>
    </source>
</evidence>
<feature type="domain" description="Glycosyltransferase family 28 N-terminal" evidence="11">
    <location>
        <begin position="6"/>
        <end position="141"/>
    </location>
</feature>
<comment type="catalytic activity">
    <reaction evidence="10">
        <text>di-trans,octa-cis-undecaprenyl diphospho-N-acetyl-alpha-D-muramoyl-L-alanyl-D-glutamyl-meso-2,6-diaminopimeloyl-D-alanyl-D-alanine + UDP-N-acetyl-alpha-D-glucosamine = di-trans,octa-cis-undecaprenyl diphospho-[N-acetyl-alpha-D-glucosaminyl-(1-&gt;4)]-N-acetyl-alpha-D-muramoyl-L-alanyl-D-glutamyl-meso-2,6-diaminopimeloyl-D-alanyl-D-alanine + UDP + H(+)</text>
        <dbReference type="Rhea" id="RHEA:31227"/>
        <dbReference type="ChEBI" id="CHEBI:15378"/>
        <dbReference type="ChEBI" id="CHEBI:57705"/>
        <dbReference type="ChEBI" id="CHEBI:58223"/>
        <dbReference type="ChEBI" id="CHEBI:61387"/>
        <dbReference type="ChEBI" id="CHEBI:61388"/>
        <dbReference type="EC" id="2.4.1.227"/>
    </reaction>
</comment>
<dbReference type="GO" id="GO:0051991">
    <property type="term" value="F:UDP-N-acetyl-D-glucosamine:N-acetylmuramoyl-L-alanyl-D-glutamyl-meso-2,6-diaminopimelyl-D-alanyl-D-alanine-diphosphoundecaprenol 4-beta-N-acetylglucosaminlytransferase activity"/>
    <property type="evidence" value="ECO:0007669"/>
    <property type="project" value="RHEA"/>
</dbReference>
<keyword evidence="6 10" id="KW-0573">Peptidoglycan synthesis</keyword>
<keyword evidence="8 10" id="KW-0131">Cell cycle</keyword>
<dbReference type="GO" id="GO:0005975">
    <property type="term" value="P:carbohydrate metabolic process"/>
    <property type="evidence" value="ECO:0007669"/>
    <property type="project" value="InterPro"/>
</dbReference>
<reference evidence="13 14" key="1">
    <citation type="submission" date="2018-12" db="EMBL/GenBank/DDBJ databases">
        <authorList>
            <person name="Chong R.A."/>
        </authorList>
    </citation>
    <scope>NUCLEOTIDE SEQUENCE [LARGE SCALE GENOMIC DNA]</scope>
    <source>
        <strain evidence="13 14">Msa</strain>
    </source>
</reference>
<dbReference type="OrthoDB" id="9808936at2"/>
<feature type="binding site" evidence="10">
    <location>
        <begin position="13"/>
        <end position="15"/>
    </location>
    <ligand>
        <name>UDP-N-acetyl-alpha-D-glucosamine</name>
        <dbReference type="ChEBI" id="CHEBI:57705"/>
    </ligand>
</feature>
<dbReference type="GO" id="GO:0051301">
    <property type="term" value="P:cell division"/>
    <property type="evidence" value="ECO:0007669"/>
    <property type="project" value="UniProtKB-KW"/>
</dbReference>
<dbReference type="SUPFAM" id="SSF53756">
    <property type="entry name" value="UDP-Glycosyltransferase/glycogen phosphorylase"/>
    <property type="match status" value="1"/>
</dbReference>
<sequence length="358" mass="40046">MIAKKIIIMAGGSGGHVFPGLTIARYLIKKGWHVNWIGTKNSIESKIVPKYGIKMHFIRIKGLRNANLKNLFYSPIYILRSYYNIKKIIKNWAPDIVLGMGGYVSGPGGIAAWHSNTPLIIHEQNKIAGMTNRWLSKISTKNIQAHPGTLKNAIAVGNPVCESIIKIPIPIKRFQNRQGFLRILVLGGSQGASILNRVLPEAFALLKEKCIIWHQTGNNELEKTKKKYKKFGLSKCFITCFIENIASAYEWADIIISRSGALTVSEITIVGLAAIFIPYPHKDKQQHRNAEELEAIGAAKIIDQSNFNTLLIVNILNSLNRKTLLIMAEKAFSLGMRNATKNIFNIINKMSKKNIDFI</sequence>